<proteinExistence type="predicted"/>
<dbReference type="InterPro" id="IPR058053">
    <property type="entry name" value="RamC_C"/>
</dbReference>
<protein>
    <submittedName>
        <fullName evidence="2">Class III lanthionine synthetase LanKC</fullName>
    </submittedName>
</protein>
<name>A0ABV9YAV1_9PSEU</name>
<dbReference type="InterPro" id="IPR012341">
    <property type="entry name" value="6hp_glycosidase-like_sf"/>
</dbReference>
<dbReference type="Proteomes" id="UP001595833">
    <property type="component" value="Unassembled WGS sequence"/>
</dbReference>
<keyword evidence="3" id="KW-1185">Reference proteome</keyword>
<evidence type="ECO:0000313" key="3">
    <source>
        <dbReference type="Proteomes" id="UP001595833"/>
    </source>
</evidence>
<feature type="domain" description="Protein kinase" evidence="1">
    <location>
        <begin position="225"/>
        <end position="487"/>
    </location>
</feature>
<dbReference type="InterPro" id="IPR053524">
    <property type="entry name" value="Aerial_hyphae_peptide-synth"/>
</dbReference>
<reference evidence="3" key="1">
    <citation type="journal article" date="2019" name="Int. J. Syst. Evol. Microbiol.">
        <title>The Global Catalogue of Microorganisms (GCM) 10K type strain sequencing project: providing services to taxonomists for standard genome sequencing and annotation.</title>
        <authorList>
            <consortium name="The Broad Institute Genomics Platform"/>
            <consortium name="The Broad Institute Genome Sequencing Center for Infectious Disease"/>
            <person name="Wu L."/>
            <person name="Ma J."/>
        </authorList>
    </citation>
    <scope>NUCLEOTIDE SEQUENCE [LARGE SCALE GENOMIC DNA]</scope>
    <source>
        <strain evidence="3">KCTC 12848</strain>
    </source>
</reference>
<dbReference type="SUPFAM" id="SSF56112">
    <property type="entry name" value="Protein kinase-like (PK-like)"/>
    <property type="match status" value="1"/>
</dbReference>
<comment type="caution">
    <text evidence="2">The sequence shown here is derived from an EMBL/GenBank/DDBJ whole genome shotgun (WGS) entry which is preliminary data.</text>
</comment>
<dbReference type="SMART" id="SM00220">
    <property type="entry name" value="S_TKc"/>
    <property type="match status" value="1"/>
</dbReference>
<dbReference type="PANTHER" id="PTHR44167">
    <property type="entry name" value="OVARIAN-SPECIFIC SERINE/THREONINE-PROTEIN KINASE LOK-RELATED"/>
    <property type="match status" value="1"/>
</dbReference>
<evidence type="ECO:0000259" key="1">
    <source>
        <dbReference type="PROSITE" id="PS50011"/>
    </source>
</evidence>
<dbReference type="EMBL" id="JBHSJB010000035">
    <property type="protein sequence ID" value="MFC5058989.1"/>
    <property type="molecule type" value="Genomic_DNA"/>
</dbReference>
<evidence type="ECO:0000313" key="2">
    <source>
        <dbReference type="EMBL" id="MFC5058989.1"/>
    </source>
</evidence>
<dbReference type="InterPro" id="IPR057929">
    <property type="entry name" value="RamC_N"/>
</dbReference>
<dbReference type="Pfam" id="PF00069">
    <property type="entry name" value="Pkinase"/>
    <property type="match status" value="1"/>
</dbReference>
<dbReference type="Pfam" id="PF25816">
    <property type="entry name" value="RamC_N"/>
    <property type="match status" value="1"/>
</dbReference>
<dbReference type="SUPFAM" id="SSF158745">
    <property type="entry name" value="LanC-like"/>
    <property type="match status" value="1"/>
</dbReference>
<dbReference type="InterPro" id="IPR000719">
    <property type="entry name" value="Prot_kinase_dom"/>
</dbReference>
<accession>A0ABV9YAV1</accession>
<dbReference type="PANTHER" id="PTHR44167:SF24">
    <property type="entry name" value="SERINE_THREONINE-PROTEIN KINASE CHK2"/>
    <property type="match status" value="1"/>
</dbReference>
<dbReference type="InterPro" id="IPR007822">
    <property type="entry name" value="LANC-like"/>
</dbReference>
<dbReference type="CDD" id="cd04791">
    <property type="entry name" value="LanC_SerThrkinase"/>
    <property type="match status" value="1"/>
</dbReference>
<dbReference type="SMART" id="SM01260">
    <property type="entry name" value="LANC_like"/>
    <property type="match status" value="1"/>
</dbReference>
<gene>
    <name evidence="2" type="primary">lanKC</name>
    <name evidence="2" type="ORF">ACFPFM_35195</name>
</gene>
<organism evidence="2 3">
    <name type="scientific">Saccharothrix xinjiangensis</name>
    <dbReference type="NCBI Taxonomy" id="204798"/>
    <lineage>
        <taxon>Bacteria</taxon>
        <taxon>Bacillati</taxon>
        <taxon>Actinomycetota</taxon>
        <taxon>Actinomycetes</taxon>
        <taxon>Pseudonocardiales</taxon>
        <taxon>Pseudonocardiaceae</taxon>
        <taxon>Saccharothrix</taxon>
    </lineage>
</organism>
<sequence>MDLRYEAYCFADRLFYDVQSQDETVKDDFSQALPPVPEGWTQADRNIWRHVHPNGVVLPKQGWKIHVSATVVNAGEVLLASYAYLVERRIPFKYLRTRSIVLARNSKYAPREASGKLITIYPADESELGRVLAELSEILKGQAGAYILSDLRYGAGPLFVRYGGFVEQWLEMDGKRVLAIEGPDGALVPDQRKPVFWVPDWVKVPAFLEEHLAARRAGSAEEFPYRVLRSLHFSNGGGVYEAVRKADDARVVLKEARPHAGLDRENTDAVARLRREHEILTRLAGVPGVPEVFERFSAWEHEFMAMSEVPGRPLGQWLGHNYPLTHHEVADEAVTAYAERALKLVAEVERIVDQVHERGVVFCDLHPLNVLVDDDDSVSLIDFELAFEVEEDRKPTLGSPGFQAPPDRSGFEIDEHALAALRLYLFLPLNTVVELAPVKLRSHVEFIRERFGLSDEYCARILDGLARRVDPPTGSMTTATAKAMASMTSDVPWPDLPVVLKMVATAVLASATPHRADRLFPGDVEQFETGGTTFGYGAAGVLHALDTAGQGRFPDHERWLLDAVRREPPKEPGFITGAHGVAHVLENFGYHDLAEEVVRSYAPMVPDTEDHGFSSGLSGIGLNLLHFARTRGDEGYAARAVELGERLAAALADVEPPGDKARAGLEHGWSGPALLFLRLFERTGDRRWLDTGVRALERDLAETMIALDGSTQVRDGNFRSLPYIGIGSAGIALVLNEFRLVAPDLPVVAKLPELVGSATGEFVVQPGLMLGRSGLLATLAHADGPRHAIDRHVAALAWHAIPYQDGLAFPGIQLRRLSMDLSTGGAGVLLALATVANGTPVLPFLTAPALPGR</sequence>
<dbReference type="NCBIfam" id="NF038151">
    <property type="entry name" value="lanthi_synth_III"/>
    <property type="match status" value="1"/>
</dbReference>
<dbReference type="RefSeq" id="WP_344039922.1">
    <property type="nucleotide sequence ID" value="NZ_BAAAKE010000019.1"/>
</dbReference>
<dbReference type="PROSITE" id="PS50011">
    <property type="entry name" value="PROTEIN_KINASE_DOM"/>
    <property type="match status" value="1"/>
</dbReference>
<dbReference type="InterPro" id="IPR011009">
    <property type="entry name" value="Kinase-like_dom_sf"/>
</dbReference>
<dbReference type="Gene3D" id="1.10.510.10">
    <property type="entry name" value="Transferase(Phosphotransferase) domain 1"/>
    <property type="match status" value="1"/>
</dbReference>
<dbReference type="Gene3D" id="1.50.10.10">
    <property type="match status" value="1"/>
</dbReference>